<dbReference type="PROSITE" id="PS50188">
    <property type="entry name" value="B302_SPRY"/>
    <property type="match status" value="1"/>
</dbReference>
<keyword evidence="6" id="KW-1185">Reference proteome</keyword>
<dbReference type="InterPro" id="IPR044156">
    <property type="entry name" value="Galectin-like"/>
</dbReference>
<dbReference type="Gene3D" id="2.60.120.920">
    <property type="match status" value="1"/>
</dbReference>
<reference evidence="5" key="2">
    <citation type="submission" date="2020-11" db="EMBL/GenBank/DDBJ databases">
        <authorList>
            <person name="McCartney M.A."/>
            <person name="Auch B."/>
            <person name="Kono T."/>
            <person name="Mallez S."/>
            <person name="Becker A."/>
            <person name="Gohl D.M."/>
            <person name="Silverstein K.A.T."/>
            <person name="Koren S."/>
            <person name="Bechman K.B."/>
            <person name="Herman A."/>
            <person name="Abrahante J.E."/>
            <person name="Garbe J."/>
        </authorList>
    </citation>
    <scope>NUCLEOTIDE SEQUENCE</scope>
    <source>
        <strain evidence="5">Duluth1</strain>
        <tissue evidence="5">Whole animal</tissue>
    </source>
</reference>
<gene>
    <name evidence="5" type="ORF">DPMN_067178</name>
</gene>
<organism evidence="5 6">
    <name type="scientific">Dreissena polymorpha</name>
    <name type="common">Zebra mussel</name>
    <name type="synonym">Mytilus polymorpha</name>
    <dbReference type="NCBI Taxonomy" id="45954"/>
    <lineage>
        <taxon>Eukaryota</taxon>
        <taxon>Metazoa</taxon>
        <taxon>Spiralia</taxon>
        <taxon>Lophotrochozoa</taxon>
        <taxon>Mollusca</taxon>
        <taxon>Bivalvia</taxon>
        <taxon>Autobranchia</taxon>
        <taxon>Heteroconchia</taxon>
        <taxon>Euheterodonta</taxon>
        <taxon>Imparidentia</taxon>
        <taxon>Neoheterodontei</taxon>
        <taxon>Myida</taxon>
        <taxon>Dreissenoidea</taxon>
        <taxon>Dreissenidae</taxon>
        <taxon>Dreissena</taxon>
    </lineage>
</organism>
<evidence type="ECO:0000256" key="2">
    <source>
        <dbReference type="RuleBase" id="RU102079"/>
    </source>
</evidence>
<dbReference type="SMART" id="SM00908">
    <property type="entry name" value="Gal-bind_lectin"/>
    <property type="match status" value="1"/>
</dbReference>
<comment type="caution">
    <text evidence="5">The sequence shown here is derived from an EMBL/GenBank/DDBJ whole genome shotgun (WGS) entry which is preliminary data.</text>
</comment>
<dbReference type="SMART" id="SM00276">
    <property type="entry name" value="GLECT"/>
    <property type="match status" value="1"/>
</dbReference>
<dbReference type="PANTHER" id="PTHR11346">
    <property type="entry name" value="GALECTIN"/>
    <property type="match status" value="1"/>
</dbReference>
<dbReference type="CDD" id="cd00070">
    <property type="entry name" value="GLECT"/>
    <property type="match status" value="1"/>
</dbReference>
<dbReference type="InterPro" id="IPR013320">
    <property type="entry name" value="ConA-like_dom_sf"/>
</dbReference>
<evidence type="ECO:0000259" key="3">
    <source>
        <dbReference type="PROSITE" id="PS50188"/>
    </source>
</evidence>
<dbReference type="Pfam" id="PF00337">
    <property type="entry name" value="Gal-bind_lectin"/>
    <property type="match status" value="1"/>
</dbReference>
<reference evidence="5" key="1">
    <citation type="journal article" date="2019" name="bioRxiv">
        <title>The Genome of the Zebra Mussel, Dreissena polymorpha: A Resource for Invasive Species Research.</title>
        <authorList>
            <person name="McCartney M.A."/>
            <person name="Auch B."/>
            <person name="Kono T."/>
            <person name="Mallez S."/>
            <person name="Zhang Y."/>
            <person name="Obille A."/>
            <person name="Becker A."/>
            <person name="Abrahante J.E."/>
            <person name="Garbe J."/>
            <person name="Badalamenti J.P."/>
            <person name="Herman A."/>
            <person name="Mangelson H."/>
            <person name="Liachko I."/>
            <person name="Sullivan S."/>
            <person name="Sone E.D."/>
            <person name="Koren S."/>
            <person name="Silverstein K.A.T."/>
            <person name="Beckman K.B."/>
            <person name="Gohl D.M."/>
        </authorList>
    </citation>
    <scope>NUCLEOTIDE SEQUENCE</scope>
    <source>
        <strain evidence="5">Duluth1</strain>
        <tissue evidence="5">Whole animal</tissue>
    </source>
</reference>
<evidence type="ECO:0000256" key="1">
    <source>
        <dbReference type="ARBA" id="ARBA00022734"/>
    </source>
</evidence>
<dbReference type="AlphaFoldDB" id="A0A9D4BVM5"/>
<dbReference type="PANTHER" id="PTHR11346:SF176">
    <property type="entry name" value="32 KDA BETA-GALACTOSIDE-BINDING LECTIN LEC-3"/>
    <property type="match status" value="1"/>
</dbReference>
<dbReference type="InterPro" id="IPR003877">
    <property type="entry name" value="SPRY_dom"/>
</dbReference>
<proteinExistence type="predicted"/>
<evidence type="ECO:0000259" key="4">
    <source>
        <dbReference type="PROSITE" id="PS51304"/>
    </source>
</evidence>
<dbReference type="SMART" id="SM00449">
    <property type="entry name" value="SPRY"/>
    <property type="match status" value="1"/>
</dbReference>
<accession>A0A9D4BVM5</accession>
<sequence>MTGLYVAAKPLSPENYYFEIEIVDPGNCSCIAMGIVPDKYPLDAAPGWRAYSVGYHADDGCIYKESGENGIPFGAKCNIGDIMGCGIQFSKSEEERRKLDPDVQVLFTRNGKEVGTVTVPYPPGGLYPAVGMESDGAKVRLILDAEWQYELHASNLDGLTPSYPGSSPIHNPPVPFVHHIGGLYPNKMIVIHGIPFPNPSRFTVYIQQGNHHEPHEIAMCVDSRFWFNNETNTLVRNHKQGGWGSEERTVPYFPFAPNVPFEMTILVEHNHFTIAINNQHMFEFHHRLHPVAKYDMIRIDGDVRLTQVRFQG</sequence>
<dbReference type="GO" id="GO:0030246">
    <property type="term" value="F:carbohydrate binding"/>
    <property type="evidence" value="ECO:0007669"/>
    <property type="project" value="UniProtKB-UniRule"/>
</dbReference>
<dbReference type="Proteomes" id="UP000828390">
    <property type="component" value="Unassembled WGS sequence"/>
</dbReference>
<feature type="domain" description="B30.2/SPRY" evidence="3">
    <location>
        <begin position="1"/>
        <end position="148"/>
    </location>
</feature>
<dbReference type="InterPro" id="IPR001079">
    <property type="entry name" value="Galectin_CRD"/>
</dbReference>
<dbReference type="EMBL" id="JAIWYP010000014">
    <property type="protein sequence ID" value="KAH3707763.1"/>
    <property type="molecule type" value="Genomic_DNA"/>
</dbReference>
<feature type="domain" description="Galectin" evidence="4">
    <location>
        <begin position="175"/>
        <end position="311"/>
    </location>
</feature>
<evidence type="ECO:0000313" key="6">
    <source>
        <dbReference type="Proteomes" id="UP000828390"/>
    </source>
</evidence>
<dbReference type="Pfam" id="PF00622">
    <property type="entry name" value="SPRY"/>
    <property type="match status" value="1"/>
</dbReference>
<dbReference type="InterPro" id="IPR001870">
    <property type="entry name" value="B30.2/SPRY"/>
</dbReference>
<dbReference type="Gene3D" id="2.60.120.200">
    <property type="match status" value="1"/>
</dbReference>
<evidence type="ECO:0000313" key="5">
    <source>
        <dbReference type="EMBL" id="KAH3707763.1"/>
    </source>
</evidence>
<dbReference type="SUPFAM" id="SSF49899">
    <property type="entry name" value="Concanavalin A-like lectins/glucanases"/>
    <property type="match status" value="2"/>
</dbReference>
<protein>
    <recommendedName>
        <fullName evidence="2">Galectin</fullName>
    </recommendedName>
</protein>
<keyword evidence="1 2" id="KW-0430">Lectin</keyword>
<dbReference type="PROSITE" id="PS51304">
    <property type="entry name" value="GALECTIN"/>
    <property type="match status" value="1"/>
</dbReference>
<name>A0A9D4BVM5_DREPO</name>
<dbReference type="InterPro" id="IPR043136">
    <property type="entry name" value="B30.2/SPRY_sf"/>
</dbReference>